<feature type="domain" description="DUF7281" evidence="1">
    <location>
        <begin position="120"/>
        <end position="278"/>
    </location>
</feature>
<dbReference type="EMBL" id="SPUM01000081">
    <property type="protein sequence ID" value="TFW31760.1"/>
    <property type="molecule type" value="Genomic_DNA"/>
</dbReference>
<sequence length="293" mass="31961">MTTKMLAQSLLKVVQSPAERMQFHASKTLTAFVAESGIGTLRGRNVMFNAAHKVRIRAWLRADNIDPTTPAEAWAGVSRAAALELGPDEKWAGLAVRANRIALKALPGRPLKCGRESIFLPPRDNLECDVSSALDCIRHESVIVVENWEAFERIDDLELDLGAAGENPLVLWRGGGHTSIGAAISFLDAFGRPVWSAPDYDPEGLAIASRLPHLRGILAPPEDVLRDLLGKSKLQGRYNGQLAGAQVVLDYAKHPDVRRLWAIVKASRNALPQERLCRGESERANPSVGAYPT</sequence>
<organism evidence="2 3">
    <name type="scientific">Massilia horti</name>
    <dbReference type="NCBI Taxonomy" id="2562153"/>
    <lineage>
        <taxon>Bacteria</taxon>
        <taxon>Pseudomonadati</taxon>
        <taxon>Pseudomonadota</taxon>
        <taxon>Betaproteobacteria</taxon>
        <taxon>Burkholderiales</taxon>
        <taxon>Oxalobacteraceae</taxon>
        <taxon>Telluria group</taxon>
        <taxon>Massilia</taxon>
    </lineage>
</organism>
<dbReference type="OrthoDB" id="8564671at2"/>
<evidence type="ECO:0000313" key="3">
    <source>
        <dbReference type="Proteomes" id="UP000297258"/>
    </source>
</evidence>
<dbReference type="InterPro" id="IPR055705">
    <property type="entry name" value="DUF7281"/>
</dbReference>
<evidence type="ECO:0000259" key="1">
    <source>
        <dbReference type="Pfam" id="PF23947"/>
    </source>
</evidence>
<keyword evidence="3" id="KW-1185">Reference proteome</keyword>
<reference evidence="2 3" key="1">
    <citation type="submission" date="2019-03" db="EMBL/GenBank/DDBJ databases">
        <title>Draft genome of Massilia hortus sp. nov., a novel bacterial species of the Oxalobacteraceae family.</title>
        <authorList>
            <person name="Peta V."/>
            <person name="Raths R."/>
            <person name="Bucking H."/>
        </authorList>
    </citation>
    <scope>NUCLEOTIDE SEQUENCE [LARGE SCALE GENOMIC DNA]</scope>
    <source>
        <strain evidence="2 3">ONC3</strain>
    </source>
</reference>
<dbReference type="Pfam" id="PF23947">
    <property type="entry name" value="DUF7281"/>
    <property type="match status" value="1"/>
</dbReference>
<dbReference type="RefSeq" id="WP_135190100.1">
    <property type="nucleotide sequence ID" value="NZ_SPUM01000081.1"/>
</dbReference>
<name>A0A4Y9T478_9BURK</name>
<proteinExistence type="predicted"/>
<dbReference type="AlphaFoldDB" id="A0A4Y9T478"/>
<accession>A0A4Y9T478</accession>
<evidence type="ECO:0000313" key="2">
    <source>
        <dbReference type="EMBL" id="TFW31760.1"/>
    </source>
</evidence>
<dbReference type="Proteomes" id="UP000297258">
    <property type="component" value="Unassembled WGS sequence"/>
</dbReference>
<protein>
    <recommendedName>
        <fullName evidence="1">DUF7281 domain-containing protein</fullName>
    </recommendedName>
</protein>
<gene>
    <name evidence="2" type="ORF">E4O92_12485</name>
</gene>
<comment type="caution">
    <text evidence="2">The sequence shown here is derived from an EMBL/GenBank/DDBJ whole genome shotgun (WGS) entry which is preliminary data.</text>
</comment>